<comment type="caution">
    <text evidence="3">The sequence shown here is derived from an EMBL/GenBank/DDBJ whole genome shotgun (WGS) entry which is preliminary data.</text>
</comment>
<feature type="region of interest" description="Disordered" evidence="1">
    <location>
        <begin position="69"/>
        <end position="111"/>
    </location>
</feature>
<dbReference type="InterPro" id="IPR002048">
    <property type="entry name" value="EF_hand_dom"/>
</dbReference>
<dbReference type="Proteomes" id="UP000663879">
    <property type="component" value="Unassembled WGS sequence"/>
</dbReference>
<dbReference type="InterPro" id="IPR011992">
    <property type="entry name" value="EF-hand-dom_pair"/>
</dbReference>
<dbReference type="SUPFAM" id="SSF47473">
    <property type="entry name" value="EF-hand"/>
    <property type="match status" value="1"/>
</dbReference>
<accession>A0A814KQL1</accession>
<dbReference type="EMBL" id="CAJNOC010005507">
    <property type="protein sequence ID" value="CAF1054201.1"/>
    <property type="molecule type" value="Genomic_DNA"/>
</dbReference>
<dbReference type="GO" id="GO:0005509">
    <property type="term" value="F:calcium ion binding"/>
    <property type="evidence" value="ECO:0007669"/>
    <property type="project" value="InterPro"/>
</dbReference>
<evidence type="ECO:0000259" key="2">
    <source>
        <dbReference type="PROSITE" id="PS50222"/>
    </source>
</evidence>
<evidence type="ECO:0000313" key="4">
    <source>
        <dbReference type="Proteomes" id="UP000663879"/>
    </source>
</evidence>
<name>A0A814KQL1_9BILA</name>
<gene>
    <name evidence="3" type="ORF">OXX778_LOCUS18972</name>
</gene>
<evidence type="ECO:0000256" key="1">
    <source>
        <dbReference type="SAM" id="MobiDB-lite"/>
    </source>
</evidence>
<keyword evidence="4" id="KW-1185">Reference proteome</keyword>
<organism evidence="3 4">
    <name type="scientific">Brachionus calyciflorus</name>
    <dbReference type="NCBI Taxonomy" id="104777"/>
    <lineage>
        <taxon>Eukaryota</taxon>
        <taxon>Metazoa</taxon>
        <taxon>Spiralia</taxon>
        <taxon>Gnathifera</taxon>
        <taxon>Rotifera</taxon>
        <taxon>Eurotatoria</taxon>
        <taxon>Monogononta</taxon>
        <taxon>Pseudotrocha</taxon>
        <taxon>Ploima</taxon>
        <taxon>Brachionidae</taxon>
        <taxon>Brachionus</taxon>
    </lineage>
</organism>
<protein>
    <recommendedName>
        <fullName evidence="2">EF-hand domain-containing protein</fullName>
    </recommendedName>
</protein>
<feature type="domain" description="EF-hand" evidence="2">
    <location>
        <begin position="36"/>
        <end position="71"/>
    </location>
</feature>
<dbReference type="PROSITE" id="PS50222">
    <property type="entry name" value="EF_HAND_2"/>
    <property type="match status" value="1"/>
</dbReference>
<dbReference type="AlphaFoldDB" id="A0A814KQL1"/>
<evidence type="ECO:0000313" key="3">
    <source>
        <dbReference type="EMBL" id="CAF1054201.1"/>
    </source>
</evidence>
<sequence>MSVNEFRSIAGADNRIGIEEYVAHEIHKNPYKNPYDVRKEATEKFNLIDRDHSARIEYNEFHDATNRLHHGHYHYPPSHPSHGHYPHPPSHPSHGHYPHPPSYHYHGHHHF</sequence>
<reference evidence="3" key="1">
    <citation type="submission" date="2021-02" db="EMBL/GenBank/DDBJ databases">
        <authorList>
            <person name="Nowell W R."/>
        </authorList>
    </citation>
    <scope>NUCLEOTIDE SEQUENCE</scope>
    <source>
        <strain evidence="3">Ploen Becks lab</strain>
    </source>
</reference>
<proteinExistence type="predicted"/>